<dbReference type="EMBL" id="JASCZI010188384">
    <property type="protein sequence ID" value="MED6190989.1"/>
    <property type="molecule type" value="Genomic_DNA"/>
</dbReference>
<dbReference type="Pfam" id="PF03108">
    <property type="entry name" value="DBD_Tnp_Mut"/>
    <property type="match status" value="1"/>
</dbReference>
<protein>
    <recommendedName>
        <fullName evidence="1">Transposase MuDR plant domain-containing protein</fullName>
    </recommendedName>
</protein>
<feature type="non-terminal residue" evidence="2">
    <location>
        <position position="158"/>
    </location>
</feature>
<dbReference type="Proteomes" id="UP001341840">
    <property type="component" value="Unassembled WGS sequence"/>
</dbReference>
<evidence type="ECO:0000313" key="2">
    <source>
        <dbReference type="EMBL" id="MED6190989.1"/>
    </source>
</evidence>
<comment type="caution">
    <text evidence="2">The sequence shown here is derived from an EMBL/GenBank/DDBJ whole genome shotgun (WGS) entry which is preliminary data.</text>
</comment>
<organism evidence="2 3">
    <name type="scientific">Stylosanthes scabra</name>
    <dbReference type="NCBI Taxonomy" id="79078"/>
    <lineage>
        <taxon>Eukaryota</taxon>
        <taxon>Viridiplantae</taxon>
        <taxon>Streptophyta</taxon>
        <taxon>Embryophyta</taxon>
        <taxon>Tracheophyta</taxon>
        <taxon>Spermatophyta</taxon>
        <taxon>Magnoliopsida</taxon>
        <taxon>eudicotyledons</taxon>
        <taxon>Gunneridae</taxon>
        <taxon>Pentapetalae</taxon>
        <taxon>rosids</taxon>
        <taxon>fabids</taxon>
        <taxon>Fabales</taxon>
        <taxon>Fabaceae</taxon>
        <taxon>Papilionoideae</taxon>
        <taxon>50 kb inversion clade</taxon>
        <taxon>dalbergioids sensu lato</taxon>
        <taxon>Dalbergieae</taxon>
        <taxon>Pterocarpus clade</taxon>
        <taxon>Stylosanthes</taxon>
    </lineage>
</organism>
<feature type="non-terminal residue" evidence="2">
    <location>
        <position position="1"/>
    </location>
</feature>
<keyword evidence="3" id="KW-1185">Reference proteome</keyword>
<reference evidence="2 3" key="1">
    <citation type="journal article" date="2023" name="Plants (Basel)">
        <title>Bridging the Gap: Combining Genomics and Transcriptomics Approaches to Understand Stylosanthes scabra, an Orphan Legume from the Brazilian Caatinga.</title>
        <authorList>
            <person name="Ferreira-Neto J.R.C."/>
            <person name="da Silva M.D."/>
            <person name="Binneck E."/>
            <person name="de Melo N.F."/>
            <person name="da Silva R.H."/>
            <person name="de Melo A.L.T.M."/>
            <person name="Pandolfi V."/>
            <person name="Bustamante F.O."/>
            <person name="Brasileiro-Vidal A.C."/>
            <person name="Benko-Iseppon A.M."/>
        </authorList>
    </citation>
    <scope>NUCLEOTIDE SEQUENCE [LARGE SCALE GENOMIC DNA]</scope>
    <source>
        <tissue evidence="2">Leaves</tissue>
    </source>
</reference>
<evidence type="ECO:0000313" key="3">
    <source>
        <dbReference type="Proteomes" id="UP001341840"/>
    </source>
</evidence>
<dbReference type="InterPro" id="IPR004332">
    <property type="entry name" value="Transposase_MuDR"/>
</dbReference>
<feature type="domain" description="Transposase MuDR plant" evidence="1">
    <location>
        <begin position="96"/>
        <end position="151"/>
    </location>
</feature>
<gene>
    <name evidence="2" type="ORF">PIB30_111511</name>
</gene>
<evidence type="ECO:0000259" key="1">
    <source>
        <dbReference type="Pfam" id="PF03108"/>
    </source>
</evidence>
<name>A0ABU6X0X2_9FABA</name>
<sequence length="158" mass="17875">VKVRGEGGEIELDSEDGSDEEFIGEMTRQAKARTRRSLCQRLWQVKVFSPSIAPIPELSSINSHFHTLNLDAMMKEPIYGFGGGGQDYNLGGGEEFTVGHHFSSQKTVQIGVKNYNIRRAAYHRVLKFDSYKYVCRCKQSDVGCPWTLHVSLWINLGY</sequence>
<accession>A0ABU6X0X2</accession>
<proteinExistence type="predicted"/>